<dbReference type="GO" id="GO:0005524">
    <property type="term" value="F:ATP binding"/>
    <property type="evidence" value="ECO:0007669"/>
    <property type="project" value="InterPro"/>
</dbReference>
<accession>A0A9W4X031</accession>
<feature type="non-terminal residue" evidence="2">
    <location>
        <position position="1"/>
    </location>
</feature>
<feature type="domain" description="Protein kinase" evidence="1">
    <location>
        <begin position="1"/>
        <end position="91"/>
    </location>
</feature>
<dbReference type="SUPFAM" id="SSF56112">
    <property type="entry name" value="Protein kinase-like (PK-like)"/>
    <property type="match status" value="1"/>
</dbReference>
<dbReference type="InterPro" id="IPR050167">
    <property type="entry name" value="Ser_Thr_protein_kinase"/>
</dbReference>
<dbReference type="InterPro" id="IPR011009">
    <property type="entry name" value="Kinase-like_dom_sf"/>
</dbReference>
<keyword evidence="3" id="KW-1185">Reference proteome</keyword>
<dbReference type="PROSITE" id="PS50011">
    <property type="entry name" value="PROTEIN_KINASE_DOM"/>
    <property type="match status" value="1"/>
</dbReference>
<dbReference type="GO" id="GO:0005737">
    <property type="term" value="C:cytoplasm"/>
    <property type="evidence" value="ECO:0007669"/>
    <property type="project" value="TreeGrafter"/>
</dbReference>
<organism evidence="2 3">
    <name type="scientific">Funneliformis geosporum</name>
    <dbReference type="NCBI Taxonomy" id="1117311"/>
    <lineage>
        <taxon>Eukaryota</taxon>
        <taxon>Fungi</taxon>
        <taxon>Fungi incertae sedis</taxon>
        <taxon>Mucoromycota</taxon>
        <taxon>Glomeromycotina</taxon>
        <taxon>Glomeromycetes</taxon>
        <taxon>Glomerales</taxon>
        <taxon>Glomeraceae</taxon>
        <taxon>Funneliformis</taxon>
    </lineage>
</organism>
<dbReference type="PANTHER" id="PTHR23257">
    <property type="entry name" value="SERINE-THREONINE PROTEIN KINASE"/>
    <property type="match status" value="1"/>
</dbReference>
<comment type="caution">
    <text evidence="2">The sequence shown here is derived from an EMBL/GenBank/DDBJ whole genome shotgun (WGS) entry which is preliminary data.</text>
</comment>
<proteinExistence type="predicted"/>
<protein>
    <submittedName>
        <fullName evidence="2">676_t:CDS:1</fullName>
    </submittedName>
</protein>
<feature type="non-terminal residue" evidence="2">
    <location>
        <position position="91"/>
    </location>
</feature>
<dbReference type="AlphaFoldDB" id="A0A9W4X031"/>
<sequence>NITWKEKLEILLQIAKGLKAIHNANFTHRDLHSGNILYKKRQDAPWLIADFGLTQATNNIPSANNEIYGVIPYMAPEILKDASFSKASDIY</sequence>
<evidence type="ECO:0000313" key="2">
    <source>
        <dbReference type="EMBL" id="CAI2198918.1"/>
    </source>
</evidence>
<name>A0A9W4X031_9GLOM</name>
<dbReference type="Gene3D" id="1.10.510.10">
    <property type="entry name" value="Transferase(Phosphotransferase) domain 1"/>
    <property type="match status" value="1"/>
</dbReference>
<gene>
    <name evidence="2" type="ORF">FWILDA_LOCUS18813</name>
</gene>
<dbReference type="OrthoDB" id="10261027at2759"/>
<dbReference type="Pfam" id="PF00069">
    <property type="entry name" value="Pkinase"/>
    <property type="match status" value="1"/>
</dbReference>
<evidence type="ECO:0000313" key="3">
    <source>
        <dbReference type="Proteomes" id="UP001153678"/>
    </source>
</evidence>
<dbReference type="GO" id="GO:0007165">
    <property type="term" value="P:signal transduction"/>
    <property type="evidence" value="ECO:0007669"/>
    <property type="project" value="TreeGrafter"/>
</dbReference>
<dbReference type="GO" id="GO:0004672">
    <property type="term" value="F:protein kinase activity"/>
    <property type="evidence" value="ECO:0007669"/>
    <property type="project" value="InterPro"/>
</dbReference>
<dbReference type="Proteomes" id="UP001153678">
    <property type="component" value="Unassembled WGS sequence"/>
</dbReference>
<evidence type="ECO:0000259" key="1">
    <source>
        <dbReference type="PROSITE" id="PS50011"/>
    </source>
</evidence>
<reference evidence="2" key="1">
    <citation type="submission" date="2022-08" db="EMBL/GenBank/DDBJ databases">
        <authorList>
            <person name="Kallberg Y."/>
            <person name="Tangrot J."/>
            <person name="Rosling A."/>
        </authorList>
    </citation>
    <scope>NUCLEOTIDE SEQUENCE</scope>
    <source>
        <strain evidence="2">Wild A</strain>
    </source>
</reference>
<dbReference type="InterPro" id="IPR000719">
    <property type="entry name" value="Prot_kinase_dom"/>
</dbReference>
<dbReference type="EMBL" id="CAMKVN010019836">
    <property type="protein sequence ID" value="CAI2198918.1"/>
    <property type="molecule type" value="Genomic_DNA"/>
</dbReference>